<gene>
    <name evidence="6" type="ORF">KTE52_23710</name>
</gene>
<keyword evidence="3 4" id="KW-0472">Membrane</keyword>
<feature type="transmembrane region" description="Helical" evidence="4">
    <location>
        <begin position="60"/>
        <end position="84"/>
    </location>
</feature>
<feature type="transmembrane region" description="Helical" evidence="4">
    <location>
        <begin position="361"/>
        <end position="383"/>
    </location>
</feature>
<feature type="transmembrane region" description="Helical" evidence="4">
    <location>
        <begin position="180"/>
        <end position="199"/>
    </location>
</feature>
<dbReference type="PANTHER" id="PTHR42910">
    <property type="entry name" value="TRANSPORTER SCO4007-RELATED"/>
    <property type="match status" value="1"/>
</dbReference>
<dbReference type="Proteomes" id="UP001196915">
    <property type="component" value="Unassembled WGS sequence"/>
</dbReference>
<dbReference type="GO" id="GO:0022857">
    <property type="term" value="F:transmembrane transporter activity"/>
    <property type="evidence" value="ECO:0007669"/>
    <property type="project" value="InterPro"/>
</dbReference>
<evidence type="ECO:0000256" key="3">
    <source>
        <dbReference type="ARBA" id="ARBA00023136"/>
    </source>
</evidence>
<feature type="transmembrane region" description="Helical" evidence="4">
    <location>
        <begin position="296"/>
        <end position="317"/>
    </location>
</feature>
<dbReference type="RefSeq" id="WP_217078297.1">
    <property type="nucleotide sequence ID" value="NZ_CAJHCY010000020.1"/>
</dbReference>
<dbReference type="PANTHER" id="PTHR42910:SF1">
    <property type="entry name" value="MAJOR FACILITATOR SUPERFAMILY (MFS) PROFILE DOMAIN-CONTAINING PROTEIN"/>
    <property type="match status" value="1"/>
</dbReference>
<sequence length="409" mass="41617">MSTPHRLDAAPHARPAAHAAASSLPGRRLVLLLAAAAGLGVAPLYYAQPMLGALGPDLGASARAIGFVPTLTQLGYALGILLLAPLGDRFDRRRVIVAKAAALVVALLLAAVAPSLGLLLAASFAIGLTATMAQDVVPAAATLAHDQHRGRIVGTVMTGLLLGILLSRVVAGFVAETAGWRAMFALAAASVAAIGIVAARGLPRFAPTTQLPYRALIGSLRELWQRHRALRRAALAQGLLAIGFSAFWSTLAIMLHDAPFHLGSAAAGAFGLAGAAGALAAPIAGRLADRHGPEHVTRIGIGIATLSFAAMAAAPAMPAHAQLALLAAATIGFDLGVQATLIAHQAIVYRIDPTSRSRLNAVLFVGMFIGMAAGAALGGLLLAQLAWNAVIGLAVASSLAALAVRMWRQ</sequence>
<organism evidence="6 7">
    <name type="scientific">Burkholderia multivorans</name>
    <dbReference type="NCBI Taxonomy" id="87883"/>
    <lineage>
        <taxon>Bacteria</taxon>
        <taxon>Pseudomonadati</taxon>
        <taxon>Pseudomonadota</taxon>
        <taxon>Betaproteobacteria</taxon>
        <taxon>Burkholderiales</taxon>
        <taxon>Burkholderiaceae</taxon>
        <taxon>Burkholderia</taxon>
        <taxon>Burkholderia cepacia complex</taxon>
    </lineage>
</organism>
<keyword evidence="2 4" id="KW-1133">Transmembrane helix</keyword>
<feature type="transmembrane region" description="Helical" evidence="4">
    <location>
        <begin position="119"/>
        <end position="140"/>
    </location>
</feature>
<name>A0AAP2HN01_9BURK</name>
<feature type="transmembrane region" description="Helical" evidence="4">
    <location>
        <begin position="29"/>
        <end position="48"/>
    </location>
</feature>
<evidence type="ECO:0000313" key="7">
    <source>
        <dbReference type="Proteomes" id="UP001196915"/>
    </source>
</evidence>
<evidence type="ECO:0000259" key="5">
    <source>
        <dbReference type="PROSITE" id="PS50850"/>
    </source>
</evidence>
<evidence type="ECO:0000256" key="4">
    <source>
        <dbReference type="SAM" id="Phobius"/>
    </source>
</evidence>
<dbReference type="InterPro" id="IPR020846">
    <property type="entry name" value="MFS_dom"/>
</dbReference>
<dbReference type="EMBL" id="JAHPMX010000016">
    <property type="protein sequence ID" value="MBU9359349.1"/>
    <property type="molecule type" value="Genomic_DNA"/>
</dbReference>
<accession>A0AAP2HN01</accession>
<feature type="transmembrane region" description="Helical" evidence="4">
    <location>
        <begin position="323"/>
        <end position="349"/>
    </location>
</feature>
<keyword evidence="1 4" id="KW-0812">Transmembrane</keyword>
<dbReference type="PROSITE" id="PS50850">
    <property type="entry name" value="MFS"/>
    <property type="match status" value="1"/>
</dbReference>
<protein>
    <submittedName>
        <fullName evidence="6">MFS transporter</fullName>
    </submittedName>
</protein>
<evidence type="ECO:0000256" key="1">
    <source>
        <dbReference type="ARBA" id="ARBA00022692"/>
    </source>
</evidence>
<evidence type="ECO:0000256" key="2">
    <source>
        <dbReference type="ARBA" id="ARBA00022989"/>
    </source>
</evidence>
<feature type="transmembrane region" description="Helical" evidence="4">
    <location>
        <begin position="262"/>
        <end position="284"/>
    </location>
</feature>
<dbReference type="AlphaFoldDB" id="A0AAP2HN01"/>
<feature type="transmembrane region" description="Helical" evidence="4">
    <location>
        <begin position="234"/>
        <end position="256"/>
    </location>
</feature>
<feature type="transmembrane region" description="Helical" evidence="4">
    <location>
        <begin position="152"/>
        <end position="174"/>
    </location>
</feature>
<evidence type="ECO:0000313" key="6">
    <source>
        <dbReference type="EMBL" id="MBU9359349.1"/>
    </source>
</evidence>
<reference evidence="6" key="1">
    <citation type="submission" date="2021-06" db="EMBL/GenBank/DDBJ databases">
        <title>A collection of bacterial strains from the Burkholderia cepacia Research Laboratory and Repository.</title>
        <authorList>
            <person name="Lipuma J."/>
            <person name="Spilker T."/>
        </authorList>
    </citation>
    <scope>NUCLEOTIDE SEQUENCE</scope>
    <source>
        <strain evidence="6">AU37435</strain>
    </source>
</reference>
<feature type="transmembrane region" description="Helical" evidence="4">
    <location>
        <begin position="96"/>
        <end position="113"/>
    </location>
</feature>
<dbReference type="InterPro" id="IPR011701">
    <property type="entry name" value="MFS"/>
</dbReference>
<feature type="transmembrane region" description="Helical" evidence="4">
    <location>
        <begin position="389"/>
        <end position="407"/>
    </location>
</feature>
<comment type="caution">
    <text evidence="6">The sequence shown here is derived from an EMBL/GenBank/DDBJ whole genome shotgun (WGS) entry which is preliminary data.</text>
</comment>
<dbReference type="Pfam" id="PF07690">
    <property type="entry name" value="MFS_1"/>
    <property type="match status" value="1"/>
</dbReference>
<feature type="domain" description="Major facilitator superfamily (MFS) profile" evidence="5">
    <location>
        <begin position="29"/>
        <end position="409"/>
    </location>
</feature>
<proteinExistence type="predicted"/>